<dbReference type="PRINTS" id="PR01270">
    <property type="entry name" value="HDASUPER"/>
</dbReference>
<dbReference type="InterPro" id="IPR023696">
    <property type="entry name" value="Ureohydrolase_dom_sf"/>
</dbReference>
<keyword evidence="3" id="KW-1185">Reference proteome</keyword>
<dbReference type="Pfam" id="PF00850">
    <property type="entry name" value="Hist_deacetyl"/>
    <property type="match status" value="1"/>
</dbReference>
<dbReference type="AlphaFoldDB" id="A0A915Q6H9"/>
<evidence type="ECO:0000256" key="1">
    <source>
        <dbReference type="ARBA" id="ARBA00048287"/>
    </source>
</evidence>
<evidence type="ECO:0000259" key="2">
    <source>
        <dbReference type="Pfam" id="PF00850"/>
    </source>
</evidence>
<dbReference type="InterPro" id="IPR000286">
    <property type="entry name" value="HDACs"/>
</dbReference>
<dbReference type="PANTHER" id="PTHR10625">
    <property type="entry name" value="HISTONE DEACETYLASE HDAC1-RELATED"/>
    <property type="match status" value="1"/>
</dbReference>
<dbReference type="Gene3D" id="3.40.800.20">
    <property type="entry name" value="Histone deacetylase domain"/>
    <property type="match status" value="1"/>
</dbReference>
<name>A0A915Q6H9_9BILA</name>
<feature type="domain" description="Histone deacetylase" evidence="2">
    <location>
        <begin position="25"/>
        <end position="340"/>
    </location>
</feature>
<dbReference type="WBParaSite" id="sdigi.contig70.g3556.t1">
    <property type="protein sequence ID" value="sdigi.contig70.g3556.t1"/>
    <property type="gene ID" value="sdigi.contig70.g3556"/>
</dbReference>
<dbReference type="InterPro" id="IPR037138">
    <property type="entry name" value="His_deacetylse_dom_sf"/>
</dbReference>
<evidence type="ECO:0000313" key="3">
    <source>
        <dbReference type="Proteomes" id="UP000887581"/>
    </source>
</evidence>
<proteinExistence type="predicted"/>
<dbReference type="InterPro" id="IPR023801">
    <property type="entry name" value="His_deacetylse_dom"/>
</dbReference>
<protein>
    <submittedName>
        <fullName evidence="4">Histone deacetylase domain-containing protein</fullName>
    </submittedName>
</protein>
<dbReference type="GO" id="GO:0000118">
    <property type="term" value="C:histone deacetylase complex"/>
    <property type="evidence" value="ECO:0007669"/>
    <property type="project" value="TreeGrafter"/>
</dbReference>
<evidence type="ECO:0000313" key="4">
    <source>
        <dbReference type="WBParaSite" id="sdigi.contig70.g3556.t1"/>
    </source>
</evidence>
<comment type="catalytic activity">
    <reaction evidence="1">
        <text>N(6)-acetyl-L-lysyl-[histone] + H2O = L-lysyl-[histone] + acetate</text>
        <dbReference type="Rhea" id="RHEA:58196"/>
        <dbReference type="Rhea" id="RHEA-COMP:9845"/>
        <dbReference type="Rhea" id="RHEA-COMP:11338"/>
        <dbReference type="ChEBI" id="CHEBI:15377"/>
        <dbReference type="ChEBI" id="CHEBI:29969"/>
        <dbReference type="ChEBI" id="CHEBI:30089"/>
        <dbReference type="ChEBI" id="CHEBI:61930"/>
        <dbReference type="EC" id="3.5.1.98"/>
    </reaction>
</comment>
<sequence>MEQRKVYFGTDKSMLQHRCEWDAYHLEHPGRLSAVLEKLENSGILRRCILLKPKVADKDDLSLVHSQVYIERIAETQKMSLDQLEKVASTFDDVYFNNYSYIAAATSVGLSLEALKAVLSETEGEQEATAVLDSTVLNNVRSRRNSSSFVAIRPPGHHASREKACGFCIFNNVAICAKKARTLGIDKVLIVDWDVHAGQGTQYAIADDPKIKLISIHRYEYGLFWPHLSESAISHSYENTINVPLNAVGMGDSEYIAFMQHFVIPIIYDFMPGLILVSCGFDAAFGDEEGNMNVSPAGYYWMTKLLDSAATAVGSRLCMLMEGGYFIDSLACGVQFCMEALLGDAGPNIQLGLCNRIFLHSLHSAILFHAPEFPNLQMLSRVTRCMRIRCFLAEITPFRTEYKYQKTDERCDVYPTRGLYSRPSESVIQHLRQKLKEILLCYRSTATEKEEISLVFTDEAIEGDNNRKELQMKVEDLQLKAVINFMQLHILNTPCTELVLSKKNRMEQQKFVQKDYISDEGTTVTIVENLLKLFRHGHCLDFQHLLNFELDLT</sequence>
<reference evidence="4" key="1">
    <citation type="submission" date="2022-11" db="UniProtKB">
        <authorList>
            <consortium name="WormBaseParasite"/>
        </authorList>
    </citation>
    <scope>IDENTIFICATION</scope>
</reference>
<dbReference type="GO" id="GO:0141221">
    <property type="term" value="F:histone deacetylase activity, hydrolytic mechanism"/>
    <property type="evidence" value="ECO:0007669"/>
    <property type="project" value="UniProtKB-EC"/>
</dbReference>
<dbReference type="SUPFAM" id="SSF52768">
    <property type="entry name" value="Arginase/deacetylase"/>
    <property type="match status" value="1"/>
</dbReference>
<accession>A0A915Q6H9</accession>
<organism evidence="3 4">
    <name type="scientific">Setaria digitata</name>
    <dbReference type="NCBI Taxonomy" id="48799"/>
    <lineage>
        <taxon>Eukaryota</taxon>
        <taxon>Metazoa</taxon>
        <taxon>Ecdysozoa</taxon>
        <taxon>Nematoda</taxon>
        <taxon>Chromadorea</taxon>
        <taxon>Rhabditida</taxon>
        <taxon>Spirurina</taxon>
        <taxon>Spiruromorpha</taxon>
        <taxon>Filarioidea</taxon>
        <taxon>Setariidae</taxon>
        <taxon>Setaria</taxon>
    </lineage>
</organism>
<dbReference type="GO" id="GO:0040029">
    <property type="term" value="P:epigenetic regulation of gene expression"/>
    <property type="evidence" value="ECO:0007669"/>
    <property type="project" value="TreeGrafter"/>
</dbReference>
<dbReference type="PANTHER" id="PTHR10625:SF45">
    <property type="entry name" value="HISTONE DEACETYLASE DOMAIN-CONTAINING PROTEIN"/>
    <property type="match status" value="1"/>
</dbReference>
<dbReference type="Proteomes" id="UP000887581">
    <property type="component" value="Unplaced"/>
</dbReference>